<feature type="domain" description="Alpha-L-rhamnosidase C-terminal" evidence="3">
    <location>
        <begin position="665"/>
        <end position="710"/>
    </location>
</feature>
<dbReference type="EMBL" id="FOUM01000033">
    <property type="protein sequence ID" value="SFN39180.1"/>
    <property type="molecule type" value="Genomic_DNA"/>
</dbReference>
<dbReference type="InterPro" id="IPR008928">
    <property type="entry name" value="6-hairpin_glycosidase_sf"/>
</dbReference>
<gene>
    <name evidence="5" type="ORF">SAMN04487924_102210</name>
    <name evidence="6" type="ORF">SAMN05216250_13321</name>
</gene>
<feature type="domain" description="Alpha-rhamnosidase-like N-terminal" evidence="4">
    <location>
        <begin position="86"/>
        <end position="305"/>
    </location>
</feature>
<dbReference type="InterPro" id="IPR035398">
    <property type="entry name" value="Bac_rhamnosid_C"/>
</dbReference>
<evidence type="ECO:0000256" key="1">
    <source>
        <dbReference type="SAM" id="Phobius"/>
    </source>
</evidence>
<organism evidence="6 8">
    <name type="scientific">Bacteroides xylanisolvens</name>
    <dbReference type="NCBI Taxonomy" id="371601"/>
    <lineage>
        <taxon>Bacteria</taxon>
        <taxon>Pseudomonadati</taxon>
        <taxon>Bacteroidota</taxon>
        <taxon>Bacteroidia</taxon>
        <taxon>Bacteroidales</taxon>
        <taxon>Bacteroidaceae</taxon>
        <taxon>Bacteroides</taxon>
    </lineage>
</organism>
<dbReference type="Pfam" id="PF17390">
    <property type="entry name" value="Bac_rhamnosid_C"/>
    <property type="match status" value="1"/>
</dbReference>
<dbReference type="InterPro" id="IPR048932">
    <property type="entry name" value="Rhamnosid-like_N_bacteroidetes"/>
</dbReference>
<evidence type="ECO:0000313" key="8">
    <source>
        <dbReference type="Proteomes" id="UP000183766"/>
    </source>
</evidence>
<dbReference type="Proteomes" id="UP000183040">
    <property type="component" value="Unassembled WGS sequence"/>
</dbReference>
<dbReference type="InterPro" id="IPR012341">
    <property type="entry name" value="6hp_glycosidase-like_sf"/>
</dbReference>
<evidence type="ECO:0000313" key="7">
    <source>
        <dbReference type="Proteomes" id="UP000183040"/>
    </source>
</evidence>
<dbReference type="PANTHER" id="PTHR34987:SF6">
    <property type="entry name" value="ALPHA-L-RHAMNOSIDASE SIX-HAIRPIN GLYCOSIDASE DOMAIN-CONTAINING PROTEIN"/>
    <property type="match status" value="1"/>
</dbReference>
<evidence type="ECO:0000259" key="4">
    <source>
        <dbReference type="Pfam" id="PF21209"/>
    </source>
</evidence>
<dbReference type="SUPFAM" id="SSF48208">
    <property type="entry name" value="Six-hairpin glycosidases"/>
    <property type="match status" value="1"/>
</dbReference>
<accession>A0A174A7G9</accession>
<dbReference type="AlphaFoldDB" id="A0A174A7G9"/>
<keyword evidence="1" id="KW-0812">Transmembrane</keyword>
<dbReference type="Pfam" id="PF21209">
    <property type="entry name" value="Bac_rhamnosid-like_N"/>
    <property type="match status" value="1"/>
</dbReference>
<evidence type="ECO:0000259" key="2">
    <source>
        <dbReference type="Pfam" id="PF17389"/>
    </source>
</evidence>
<reference evidence="7 8" key="1">
    <citation type="submission" date="2016-10" db="EMBL/GenBank/DDBJ databases">
        <authorList>
            <person name="de Groot N.N."/>
        </authorList>
    </citation>
    <scope>NUCLEOTIDE SEQUENCE [LARGE SCALE GENOMIC DNA]</scope>
    <source>
        <strain evidence="6 8">NLAE-zl-C202</strain>
        <strain evidence="5 7">NLAE-zl-G339</strain>
    </source>
</reference>
<sequence>MELNVNHCGTNYFLRFSLLVIERKMKKKYMILLSALSLASSTFAQTWIWYPGDYEIWLGNQMNNRRTERGAFFPPFWKTDSHYVVVEFSKQLNLSEPEEIFIAAEGKYNVKLDGKLQFGMPETMLLPAGKHNLNIKVWNQATPPTIYVKGKTVNSDSSWRVTYEDKEWIDESGKASDTSATIYMDAGCWNFDGATQRPSQFSLMREPQQPVTKTEQSEGGILYDFGKETFGFITLKNLSGKGKIEIYYGESPEEAKDKAYCETLDKLLLEPGQVTDLAIRSTSPLSNSENEYTLENSKAFRYVYVTHEPGVQIGEVSMQYEYLPEEYRGNFRCNDEELNRIWEVGAYTMHLTTREFFIDGIKRDRWVWSGDAIQSYLMNYYLFFDNESVKRTIWLLRGKDPVTSHSNTIMDYTFYWFLSVYDYYMYSGDRHFVNQLYPRMQTMMDYVLGRTNKNGMVEGMTGDWVFVDWADGYLDKKGELSFEQILFCRSLETMALCAELVGDANSKQKYEKLAAALKAKLEPAFWNNQKQAFVHNCVNGQQSDAVTRYANMFSVFFQYLNEDKQQAIKQSVLLNDSILKITTPYMRFYELEALCALGEQDAVMKEMKAYWGGMLKEGATSFWEKYNPEETGTQHLAMYGRPYGKSLCHAWGASPIYLLGKYYLGVKPVKEGYKEFAIAPVLGGLKWMEGTVPTPNGNIHVYMNSKTMKVKATEGKGYLTIKSRRPPKANIGTPEKVSVGVWRLWIDSPEERIVTYHL</sequence>
<dbReference type="Gene3D" id="1.50.10.10">
    <property type="match status" value="1"/>
</dbReference>
<proteinExistence type="predicted"/>
<feature type="domain" description="Alpha-L-rhamnosidase six-hairpin glycosidase" evidence="2">
    <location>
        <begin position="329"/>
        <end position="661"/>
    </location>
</feature>
<dbReference type="Proteomes" id="UP000183766">
    <property type="component" value="Unassembled WGS sequence"/>
</dbReference>
<dbReference type="InterPro" id="IPR035396">
    <property type="entry name" value="Bac_rhamnosid6H"/>
</dbReference>
<keyword evidence="1" id="KW-1133">Transmembrane helix</keyword>
<dbReference type="Pfam" id="PF17389">
    <property type="entry name" value="Bac_rhamnosid6H"/>
    <property type="match status" value="1"/>
</dbReference>
<evidence type="ECO:0000259" key="3">
    <source>
        <dbReference type="Pfam" id="PF17390"/>
    </source>
</evidence>
<dbReference type="GO" id="GO:0005975">
    <property type="term" value="P:carbohydrate metabolic process"/>
    <property type="evidence" value="ECO:0007669"/>
    <property type="project" value="InterPro"/>
</dbReference>
<evidence type="ECO:0000313" key="6">
    <source>
        <dbReference type="EMBL" id="SFN39180.1"/>
    </source>
</evidence>
<dbReference type="PANTHER" id="PTHR34987">
    <property type="entry name" value="C, PUTATIVE (AFU_ORTHOLOGUE AFUA_3G02880)-RELATED"/>
    <property type="match status" value="1"/>
</dbReference>
<name>A0A174A7G9_9BACE</name>
<dbReference type="Gene3D" id="2.60.120.260">
    <property type="entry name" value="Galactose-binding domain-like"/>
    <property type="match status" value="2"/>
</dbReference>
<keyword evidence="1" id="KW-0472">Membrane</keyword>
<dbReference type="EMBL" id="FNRP01000002">
    <property type="protein sequence ID" value="SEA10709.1"/>
    <property type="molecule type" value="Genomic_DNA"/>
</dbReference>
<evidence type="ECO:0000313" key="5">
    <source>
        <dbReference type="EMBL" id="SEA10709.1"/>
    </source>
</evidence>
<feature type="transmembrane region" description="Helical" evidence="1">
    <location>
        <begin position="29"/>
        <end position="50"/>
    </location>
</feature>
<protein>
    <submittedName>
        <fullName evidence="6">Alpha-L-rhamnosidase</fullName>
    </submittedName>
</protein>
<dbReference type="Gene3D" id="2.60.420.10">
    <property type="entry name" value="Maltose phosphorylase, domain 3"/>
    <property type="match status" value="1"/>
</dbReference>